<keyword evidence="2 4" id="KW-0012">Acyltransferase</keyword>
<accession>A0ABV6SG24</accession>
<keyword evidence="5" id="KW-1185">Reference proteome</keyword>
<dbReference type="InterPro" id="IPR016181">
    <property type="entry name" value="Acyl_CoA_acyltransferase"/>
</dbReference>
<name>A0ABV6SG24_9SPHN</name>
<dbReference type="PROSITE" id="PS51186">
    <property type="entry name" value="GNAT"/>
    <property type="match status" value="1"/>
</dbReference>
<dbReference type="EC" id="2.3.1.-" evidence="4"/>
<dbReference type="InterPro" id="IPR000182">
    <property type="entry name" value="GNAT_dom"/>
</dbReference>
<feature type="domain" description="N-acetyltransferase" evidence="3">
    <location>
        <begin position="9"/>
        <end position="154"/>
    </location>
</feature>
<dbReference type="InterPro" id="IPR050832">
    <property type="entry name" value="Bact_Acetyltransf"/>
</dbReference>
<dbReference type="PANTHER" id="PTHR43877">
    <property type="entry name" value="AMINOALKYLPHOSPHONATE N-ACETYLTRANSFERASE-RELATED-RELATED"/>
    <property type="match status" value="1"/>
</dbReference>
<evidence type="ECO:0000256" key="1">
    <source>
        <dbReference type="ARBA" id="ARBA00022679"/>
    </source>
</evidence>
<dbReference type="PANTHER" id="PTHR43877:SF2">
    <property type="entry name" value="AMINOALKYLPHOSPHONATE N-ACETYLTRANSFERASE-RELATED"/>
    <property type="match status" value="1"/>
</dbReference>
<dbReference type="RefSeq" id="WP_267219324.1">
    <property type="nucleotide sequence ID" value="NZ_JAPCWC010000003.1"/>
</dbReference>
<sequence length="155" mass="16609">MMSGIARMVRVEPCDPRDPDAICVMERLSGALVTLTGDGGTSSFDPAEVLLPRAQFVVARDAQGAVIGCGAYRPLEGDVAEIKRMYAEQRCGGVILAHLEAAALADGYRAASLSTRRVNVRAVSFYARHGYSEIAPYGRYADRPQSICLGKCLSP</sequence>
<organism evidence="4 5">
    <name type="scientific">Novosphingobium clariflavum</name>
    <dbReference type="NCBI Taxonomy" id="2029884"/>
    <lineage>
        <taxon>Bacteria</taxon>
        <taxon>Pseudomonadati</taxon>
        <taxon>Pseudomonadota</taxon>
        <taxon>Alphaproteobacteria</taxon>
        <taxon>Sphingomonadales</taxon>
        <taxon>Sphingomonadaceae</taxon>
        <taxon>Novosphingobium</taxon>
    </lineage>
</organism>
<dbReference type="GO" id="GO:0016746">
    <property type="term" value="F:acyltransferase activity"/>
    <property type="evidence" value="ECO:0007669"/>
    <property type="project" value="UniProtKB-KW"/>
</dbReference>
<dbReference type="Proteomes" id="UP001589858">
    <property type="component" value="Unassembled WGS sequence"/>
</dbReference>
<dbReference type="SUPFAM" id="SSF55729">
    <property type="entry name" value="Acyl-CoA N-acyltransferases (Nat)"/>
    <property type="match status" value="1"/>
</dbReference>
<comment type="caution">
    <text evidence="4">The sequence shown here is derived from an EMBL/GenBank/DDBJ whole genome shotgun (WGS) entry which is preliminary data.</text>
</comment>
<evidence type="ECO:0000313" key="4">
    <source>
        <dbReference type="EMBL" id="MFC0686998.1"/>
    </source>
</evidence>
<evidence type="ECO:0000313" key="5">
    <source>
        <dbReference type="Proteomes" id="UP001589858"/>
    </source>
</evidence>
<dbReference type="EMBL" id="JBHLTM010000079">
    <property type="protein sequence ID" value="MFC0686998.1"/>
    <property type="molecule type" value="Genomic_DNA"/>
</dbReference>
<dbReference type="Gene3D" id="3.40.630.30">
    <property type="match status" value="1"/>
</dbReference>
<proteinExistence type="predicted"/>
<protein>
    <submittedName>
        <fullName evidence="4">GNAT family N-acetyltransferase</fullName>
        <ecNumber evidence="4">2.3.1.-</ecNumber>
    </submittedName>
</protein>
<evidence type="ECO:0000256" key="2">
    <source>
        <dbReference type="ARBA" id="ARBA00023315"/>
    </source>
</evidence>
<gene>
    <name evidence="4" type="ORF">ACFFF8_20655</name>
</gene>
<keyword evidence="1 4" id="KW-0808">Transferase</keyword>
<evidence type="ECO:0000259" key="3">
    <source>
        <dbReference type="PROSITE" id="PS51186"/>
    </source>
</evidence>
<reference evidence="4 5" key="1">
    <citation type="submission" date="2024-09" db="EMBL/GenBank/DDBJ databases">
        <authorList>
            <person name="Sun Q."/>
            <person name="Mori K."/>
        </authorList>
    </citation>
    <scope>NUCLEOTIDE SEQUENCE [LARGE SCALE GENOMIC DNA]</scope>
    <source>
        <strain evidence="4 5">CICC 11035S</strain>
    </source>
</reference>
<dbReference type="Pfam" id="PF00583">
    <property type="entry name" value="Acetyltransf_1"/>
    <property type="match status" value="1"/>
</dbReference>